<organism evidence="2 3">
    <name type="scientific">Neurospora tetraspora</name>
    <dbReference type="NCBI Taxonomy" id="94610"/>
    <lineage>
        <taxon>Eukaryota</taxon>
        <taxon>Fungi</taxon>
        <taxon>Dikarya</taxon>
        <taxon>Ascomycota</taxon>
        <taxon>Pezizomycotina</taxon>
        <taxon>Sordariomycetes</taxon>
        <taxon>Sordariomycetidae</taxon>
        <taxon>Sordariales</taxon>
        <taxon>Sordariaceae</taxon>
        <taxon>Neurospora</taxon>
    </lineage>
</organism>
<gene>
    <name evidence="2" type="ORF">B0H65DRAFT_442774</name>
</gene>
<proteinExistence type="predicted"/>
<dbReference type="AlphaFoldDB" id="A0AAE0JFH5"/>
<dbReference type="RefSeq" id="XP_062682004.1">
    <property type="nucleotide sequence ID" value="XM_062825595.1"/>
</dbReference>
<reference evidence="2" key="2">
    <citation type="submission" date="2023-06" db="EMBL/GenBank/DDBJ databases">
        <authorList>
            <consortium name="Lawrence Berkeley National Laboratory"/>
            <person name="Haridas S."/>
            <person name="Hensen N."/>
            <person name="Bonometti L."/>
            <person name="Westerberg I."/>
            <person name="Brannstrom I.O."/>
            <person name="Guillou S."/>
            <person name="Cros-Aarteil S."/>
            <person name="Calhoun S."/>
            <person name="Kuo A."/>
            <person name="Mondo S."/>
            <person name="Pangilinan J."/>
            <person name="Riley R."/>
            <person name="Labutti K."/>
            <person name="Andreopoulos B."/>
            <person name="Lipzen A."/>
            <person name="Chen C."/>
            <person name="Yanf M."/>
            <person name="Daum C."/>
            <person name="Ng V."/>
            <person name="Clum A."/>
            <person name="Steindorff A."/>
            <person name="Ohm R."/>
            <person name="Martin F."/>
            <person name="Silar P."/>
            <person name="Natvig D."/>
            <person name="Lalanne C."/>
            <person name="Gautier V."/>
            <person name="Ament-Velasquez S.L."/>
            <person name="Kruys A."/>
            <person name="Hutchinson M.I."/>
            <person name="Powell A.J."/>
            <person name="Barry K."/>
            <person name="Miller A.N."/>
            <person name="Grigoriev I.V."/>
            <person name="Debuchy R."/>
            <person name="Gladieux P."/>
            <person name="Thoren M.H."/>
            <person name="Johannesson H."/>
        </authorList>
    </citation>
    <scope>NUCLEOTIDE SEQUENCE</scope>
    <source>
        <strain evidence="2">CBS 560.94</strain>
    </source>
</reference>
<dbReference type="EMBL" id="JAUEPP010000004">
    <property type="protein sequence ID" value="KAK3345391.1"/>
    <property type="molecule type" value="Genomic_DNA"/>
</dbReference>
<sequence length="205" mass="22529">MSFSQRPPAGDLALDIPPTARHPSTLPNPHQPTQNGARGGATSDHRQWSTEALPCKDYRRKNNLNNSPATQRRLNKLRTLPLSLDHRGDHGHLLSALNKHNKHTNKGFGLQDRSGTTSAYDDLYNINNHDRGALGSGSFASYGRPLRDLSASLELAFSQGKKLSRTPAHDQLLSPEARPCSLEPVHPRIKGQDLTGARANGYPQR</sequence>
<feature type="compositionally biased region" description="Polar residues" evidence="1">
    <location>
        <begin position="25"/>
        <end position="36"/>
    </location>
</feature>
<accession>A0AAE0JFH5</accession>
<dbReference type="GeneID" id="87862749"/>
<feature type="region of interest" description="Disordered" evidence="1">
    <location>
        <begin position="163"/>
        <end position="205"/>
    </location>
</feature>
<comment type="caution">
    <text evidence="2">The sequence shown here is derived from an EMBL/GenBank/DDBJ whole genome shotgun (WGS) entry which is preliminary data.</text>
</comment>
<evidence type="ECO:0000313" key="2">
    <source>
        <dbReference type="EMBL" id="KAK3345391.1"/>
    </source>
</evidence>
<dbReference type="Proteomes" id="UP001278500">
    <property type="component" value="Unassembled WGS sequence"/>
</dbReference>
<feature type="region of interest" description="Disordered" evidence="1">
    <location>
        <begin position="1"/>
        <end position="71"/>
    </location>
</feature>
<name>A0AAE0JFH5_9PEZI</name>
<evidence type="ECO:0000256" key="1">
    <source>
        <dbReference type="SAM" id="MobiDB-lite"/>
    </source>
</evidence>
<keyword evidence="3" id="KW-1185">Reference proteome</keyword>
<protein>
    <submittedName>
        <fullName evidence="2">Uncharacterized protein</fullName>
    </submittedName>
</protein>
<reference evidence="2" key="1">
    <citation type="journal article" date="2023" name="Mol. Phylogenet. Evol.">
        <title>Genome-scale phylogeny and comparative genomics of the fungal order Sordariales.</title>
        <authorList>
            <person name="Hensen N."/>
            <person name="Bonometti L."/>
            <person name="Westerberg I."/>
            <person name="Brannstrom I.O."/>
            <person name="Guillou S."/>
            <person name="Cros-Aarteil S."/>
            <person name="Calhoun S."/>
            <person name="Haridas S."/>
            <person name="Kuo A."/>
            <person name="Mondo S."/>
            <person name="Pangilinan J."/>
            <person name="Riley R."/>
            <person name="LaButti K."/>
            <person name="Andreopoulos B."/>
            <person name="Lipzen A."/>
            <person name="Chen C."/>
            <person name="Yan M."/>
            <person name="Daum C."/>
            <person name="Ng V."/>
            <person name="Clum A."/>
            <person name="Steindorff A."/>
            <person name="Ohm R.A."/>
            <person name="Martin F."/>
            <person name="Silar P."/>
            <person name="Natvig D.O."/>
            <person name="Lalanne C."/>
            <person name="Gautier V."/>
            <person name="Ament-Velasquez S.L."/>
            <person name="Kruys A."/>
            <person name="Hutchinson M.I."/>
            <person name="Powell A.J."/>
            <person name="Barry K."/>
            <person name="Miller A.N."/>
            <person name="Grigoriev I.V."/>
            <person name="Debuchy R."/>
            <person name="Gladieux P."/>
            <person name="Hiltunen Thoren M."/>
            <person name="Johannesson H."/>
        </authorList>
    </citation>
    <scope>NUCLEOTIDE SEQUENCE</scope>
    <source>
        <strain evidence="2">CBS 560.94</strain>
    </source>
</reference>
<evidence type="ECO:0000313" key="3">
    <source>
        <dbReference type="Proteomes" id="UP001278500"/>
    </source>
</evidence>